<gene>
    <name evidence="1" type="ordered locus">bpr_II129</name>
</gene>
<dbReference type="RefSeq" id="WP_013282717.1">
    <property type="nucleotide sequence ID" value="NC_014389.1"/>
</dbReference>
<sequence>MRKDYSLKIGRIQIDDDRDSVSITIDKERYVAKTYPGAGRLYHITKMDDISHNNIDISEKTNCFPAGKRYAIDFILCYAGLPTYQTLVKRAKEVA</sequence>
<dbReference type="KEGG" id="bpb:bpr_II129"/>
<proteinExistence type="predicted"/>
<dbReference type="EMBL" id="CP001812">
    <property type="protein sequence ID" value="ADL36068.1"/>
    <property type="molecule type" value="Genomic_DNA"/>
</dbReference>
<evidence type="ECO:0000313" key="2">
    <source>
        <dbReference type="Proteomes" id="UP000001299"/>
    </source>
</evidence>
<reference evidence="1 2" key="1">
    <citation type="journal article" date="2010" name="PLoS ONE">
        <title>The glycobiome of the rumen bacterium Butyrivibrio proteoclasticus B316(T) highlights adaptation to a polysaccharide-rich environment.</title>
        <authorList>
            <person name="Kelly W.J."/>
            <person name="Leahy S.C."/>
            <person name="Altermann E."/>
            <person name="Yeoman C.J."/>
            <person name="Dunne J.C."/>
            <person name="Kong Z."/>
            <person name="Pacheco D.M."/>
            <person name="Li D."/>
            <person name="Noel S.J."/>
            <person name="Moon C.D."/>
            <person name="Cookson A.L."/>
            <person name="Attwood G.T."/>
        </authorList>
    </citation>
    <scope>NUCLEOTIDE SEQUENCE [LARGE SCALE GENOMIC DNA]</scope>
    <source>
        <strain evidence="2">ATCC 51982 / DSM 14932 / B316</strain>
        <plasmid evidence="2">Plasmid pCY360</plasmid>
    </source>
</reference>
<protein>
    <submittedName>
        <fullName evidence="1">Uncharacterized protein</fullName>
    </submittedName>
</protein>
<keyword evidence="1" id="KW-0614">Plasmid</keyword>
<geneLocation type="plasmid" evidence="1 2">
    <name>pCY360</name>
</geneLocation>
<organism evidence="1 2">
    <name type="scientific">Butyrivibrio proteoclasticus (strain ATCC 51982 / DSM 14932 / B316)</name>
    <name type="common">Clostridium proteoclasticum</name>
    <dbReference type="NCBI Taxonomy" id="515622"/>
    <lineage>
        <taxon>Bacteria</taxon>
        <taxon>Bacillati</taxon>
        <taxon>Bacillota</taxon>
        <taxon>Clostridia</taxon>
        <taxon>Lachnospirales</taxon>
        <taxon>Lachnospiraceae</taxon>
        <taxon>Butyrivibrio</taxon>
    </lineage>
</organism>
<name>E0S3T6_BUTPB</name>
<dbReference type="AlphaFoldDB" id="E0S3T6"/>
<dbReference type="Proteomes" id="UP000001299">
    <property type="component" value="Plasmid pCY360"/>
</dbReference>
<keyword evidence="2" id="KW-1185">Reference proteome</keyword>
<evidence type="ECO:0000313" key="1">
    <source>
        <dbReference type="EMBL" id="ADL36068.1"/>
    </source>
</evidence>
<dbReference type="HOGENOM" id="CLU_2367537_0_0_9"/>
<accession>E0S3T6</accession>